<reference evidence="2" key="1">
    <citation type="submission" date="2021-01" db="EMBL/GenBank/DDBJ databases">
        <authorList>
            <person name="Corre E."/>
            <person name="Pelletier E."/>
            <person name="Niang G."/>
            <person name="Scheremetjew M."/>
            <person name="Finn R."/>
            <person name="Kale V."/>
            <person name="Holt S."/>
            <person name="Cochrane G."/>
            <person name="Meng A."/>
            <person name="Brown T."/>
            <person name="Cohen L."/>
        </authorList>
    </citation>
    <scope>NUCLEOTIDE SEQUENCE</scope>
    <source>
        <strain evidence="2">NIES-2562</strain>
    </source>
</reference>
<keyword evidence="1" id="KW-0472">Membrane</keyword>
<feature type="transmembrane region" description="Helical" evidence="1">
    <location>
        <begin position="84"/>
        <end position="108"/>
    </location>
</feature>
<dbReference type="AlphaFoldDB" id="A0A7S3DFU2"/>
<gene>
    <name evidence="2" type="ORF">PBIL07802_LOCUS18574</name>
</gene>
<keyword evidence="1" id="KW-0812">Transmembrane</keyword>
<sequence>MINEKIAAIVMSVIYLIACIFGIFAGSYFTSIANTQGSDSGIPFVCPPLNNVFQLASQCFYIFVNDVASVFSGDLDERLKTSIIGYQVLLGISVAGVLAAVLKIVAVVTDHRSILRTQAWILPLALFGALAVLIPPFGFGSSAIGDLQDRIQNSVSSQVKTDTLCTIHFGLSCDLPGFNLSLCTPSTSSNYVANPIQTVGTCADAVSALFSSMMMLSYLGSGLIFGLSIAMLVTASIVSKHLEESEFGAHVEKSLSSPFNTTYVGGL</sequence>
<dbReference type="EMBL" id="HBIB01028505">
    <property type="protein sequence ID" value="CAE0256319.1"/>
    <property type="molecule type" value="Transcribed_RNA"/>
</dbReference>
<evidence type="ECO:0000313" key="2">
    <source>
        <dbReference type="EMBL" id="CAE0256319.1"/>
    </source>
</evidence>
<organism evidence="2">
    <name type="scientific">Palpitomonas bilix</name>
    <dbReference type="NCBI Taxonomy" id="652834"/>
    <lineage>
        <taxon>Eukaryota</taxon>
        <taxon>Eukaryota incertae sedis</taxon>
    </lineage>
</organism>
<accession>A0A7S3DFU2</accession>
<keyword evidence="1" id="KW-1133">Transmembrane helix</keyword>
<feature type="transmembrane region" description="Helical" evidence="1">
    <location>
        <begin position="6"/>
        <end position="29"/>
    </location>
</feature>
<feature type="transmembrane region" description="Helical" evidence="1">
    <location>
        <begin position="216"/>
        <end position="238"/>
    </location>
</feature>
<name>A0A7S3DFU2_9EUKA</name>
<protein>
    <submittedName>
        <fullName evidence="2">Uncharacterized protein</fullName>
    </submittedName>
</protein>
<feature type="transmembrane region" description="Helical" evidence="1">
    <location>
        <begin position="120"/>
        <end position="139"/>
    </location>
</feature>
<evidence type="ECO:0000256" key="1">
    <source>
        <dbReference type="SAM" id="Phobius"/>
    </source>
</evidence>
<proteinExistence type="predicted"/>